<dbReference type="PIRSF" id="PIRSF006470">
    <property type="entry name" value="DctB"/>
    <property type="match status" value="1"/>
</dbReference>
<evidence type="ECO:0000256" key="2">
    <source>
        <dbReference type="SAM" id="SignalP"/>
    </source>
</evidence>
<dbReference type="InterPro" id="IPR038404">
    <property type="entry name" value="TRAP_DctP_sf"/>
</dbReference>
<name>A0A917ZKV4_9GAMM</name>
<dbReference type="GO" id="GO:0030288">
    <property type="term" value="C:outer membrane-bounded periplasmic space"/>
    <property type="evidence" value="ECO:0007669"/>
    <property type="project" value="InterPro"/>
</dbReference>
<gene>
    <name evidence="3" type="ORF">GCM10011348_28780</name>
</gene>
<dbReference type="RefSeq" id="WP_188861315.1">
    <property type="nucleotide sequence ID" value="NZ_BMLT01000007.1"/>
</dbReference>
<dbReference type="InterPro" id="IPR018389">
    <property type="entry name" value="DctP_fam"/>
</dbReference>
<dbReference type="GO" id="GO:0030246">
    <property type="term" value="F:carbohydrate binding"/>
    <property type="evidence" value="ECO:0007669"/>
    <property type="project" value="TreeGrafter"/>
</dbReference>
<accession>A0A917ZKV4</accession>
<comment type="caution">
    <text evidence="3">The sequence shown here is derived from an EMBL/GenBank/DDBJ whole genome shotgun (WGS) entry which is preliminary data.</text>
</comment>
<dbReference type="Proteomes" id="UP000599578">
    <property type="component" value="Unassembled WGS sequence"/>
</dbReference>
<dbReference type="EMBL" id="BMLT01000007">
    <property type="protein sequence ID" value="GGO83865.1"/>
    <property type="molecule type" value="Genomic_DNA"/>
</dbReference>
<dbReference type="CDD" id="cd13603">
    <property type="entry name" value="PBP2_TRAP_Siap_TeaA_like"/>
    <property type="match status" value="1"/>
</dbReference>
<dbReference type="PANTHER" id="PTHR33376">
    <property type="match status" value="1"/>
</dbReference>
<keyword evidence="4" id="KW-1185">Reference proteome</keyword>
<dbReference type="AlphaFoldDB" id="A0A917ZKV4"/>
<dbReference type="NCBIfam" id="TIGR00787">
    <property type="entry name" value="dctP"/>
    <property type="match status" value="1"/>
</dbReference>
<keyword evidence="1 2" id="KW-0732">Signal</keyword>
<dbReference type="GO" id="GO:0055085">
    <property type="term" value="P:transmembrane transport"/>
    <property type="evidence" value="ECO:0007669"/>
    <property type="project" value="InterPro"/>
</dbReference>
<evidence type="ECO:0000313" key="3">
    <source>
        <dbReference type="EMBL" id="GGO83865.1"/>
    </source>
</evidence>
<dbReference type="PANTHER" id="PTHR33376:SF2">
    <property type="entry name" value="DICARBOXYLATE-BINDING PERIPLASMIC PROTEIN"/>
    <property type="match status" value="1"/>
</dbReference>
<organism evidence="3 4">
    <name type="scientific">Marinobacterium nitratireducens</name>
    <dbReference type="NCBI Taxonomy" id="518897"/>
    <lineage>
        <taxon>Bacteria</taxon>
        <taxon>Pseudomonadati</taxon>
        <taxon>Pseudomonadota</taxon>
        <taxon>Gammaproteobacteria</taxon>
        <taxon>Oceanospirillales</taxon>
        <taxon>Oceanospirillaceae</taxon>
        <taxon>Marinobacterium</taxon>
    </lineage>
</organism>
<evidence type="ECO:0000313" key="4">
    <source>
        <dbReference type="Proteomes" id="UP000599578"/>
    </source>
</evidence>
<evidence type="ECO:0000256" key="1">
    <source>
        <dbReference type="ARBA" id="ARBA00022729"/>
    </source>
</evidence>
<dbReference type="Gene3D" id="3.40.190.170">
    <property type="entry name" value="Bacterial extracellular solute-binding protein, family 7"/>
    <property type="match status" value="1"/>
</dbReference>
<feature type="chain" id="PRO_5037869714" evidence="2">
    <location>
        <begin position="24"/>
        <end position="323"/>
    </location>
</feature>
<dbReference type="InterPro" id="IPR004682">
    <property type="entry name" value="TRAP_DctP"/>
</dbReference>
<protein>
    <submittedName>
        <fullName evidence="3">C4-dicarboxylate ABC transporter</fullName>
    </submittedName>
</protein>
<dbReference type="NCBIfam" id="NF037995">
    <property type="entry name" value="TRAP_S1"/>
    <property type="match status" value="1"/>
</dbReference>
<feature type="signal peptide" evidence="2">
    <location>
        <begin position="1"/>
        <end position="23"/>
    </location>
</feature>
<sequence length="323" mass="34986">MKKILRMLPAAVIGLSLSTLAGALELTVAHVNPPGEASHEAFNELARQLQDSNAGIELKIFPQGQVGGEKDAVEQVQIGAISMTTVANANLSAFAPSVGVFDIPFIFRDADSHPWAVVDGPIGDEVSSKVEAEAGVEVLGWWSAGMRHLFTREKAVESPADLKGQKVRVIGSPVYIDTFNALGAKATPMPYGEVYTGLATGAIDGAENDSSGYRNMRFYEQAPNYTLTGHFFLFKPVVANKAALEALSREQRAEFDRIFADVTAYQRKLAVDNFQQDIETLKSQGVKVVEPDRSAFITAAQPVIDQYAEKFGTDLVQRIIATH</sequence>
<dbReference type="Pfam" id="PF03480">
    <property type="entry name" value="DctP"/>
    <property type="match status" value="1"/>
</dbReference>
<reference evidence="3 4" key="1">
    <citation type="journal article" date="2014" name="Int. J. Syst. Evol. Microbiol.">
        <title>Complete genome sequence of Corynebacterium casei LMG S-19264T (=DSM 44701T), isolated from a smear-ripened cheese.</title>
        <authorList>
            <consortium name="US DOE Joint Genome Institute (JGI-PGF)"/>
            <person name="Walter F."/>
            <person name="Albersmeier A."/>
            <person name="Kalinowski J."/>
            <person name="Ruckert C."/>
        </authorList>
    </citation>
    <scope>NUCLEOTIDE SEQUENCE [LARGE SCALE GENOMIC DNA]</scope>
    <source>
        <strain evidence="3 4">CGMCC 1.7286</strain>
    </source>
</reference>
<proteinExistence type="predicted"/>